<dbReference type="SUPFAM" id="SSF75471">
    <property type="entry name" value="YhbY-like"/>
    <property type="match status" value="1"/>
</dbReference>
<evidence type="ECO:0000313" key="7">
    <source>
        <dbReference type="Proteomes" id="UP000186904"/>
    </source>
</evidence>
<dbReference type="Proteomes" id="UP000186904">
    <property type="component" value="Unassembled WGS sequence"/>
</dbReference>
<keyword evidence="6" id="KW-1185">Reference proteome</keyword>
<dbReference type="SMART" id="SM01103">
    <property type="entry name" value="CRS1_YhbY"/>
    <property type="match status" value="1"/>
</dbReference>
<protein>
    <submittedName>
        <fullName evidence="5">RNA-binding protein</fullName>
    </submittedName>
</protein>
<evidence type="ECO:0000259" key="3">
    <source>
        <dbReference type="PROSITE" id="PS51295"/>
    </source>
</evidence>
<feature type="domain" description="CRM" evidence="3">
    <location>
        <begin position="27"/>
        <end position="123"/>
    </location>
</feature>
<dbReference type="InterPro" id="IPR001890">
    <property type="entry name" value="RNA-binding_CRM"/>
</dbReference>
<dbReference type="Pfam" id="PF01985">
    <property type="entry name" value="CRS1_YhbY"/>
    <property type="match status" value="1"/>
</dbReference>
<accession>A0A1I4MCG1</accession>
<dbReference type="NCBIfam" id="TIGR00253">
    <property type="entry name" value="RNA_bind_YhbY"/>
    <property type="match status" value="1"/>
</dbReference>
<dbReference type="Proteomes" id="UP000186599">
    <property type="component" value="Unassembled WGS sequence"/>
</dbReference>
<dbReference type="AlphaFoldDB" id="A0A1I4MCG1"/>
<dbReference type="EMBL" id="FOUA01000003">
    <property type="protein sequence ID" value="SFM00961.1"/>
    <property type="molecule type" value="Genomic_DNA"/>
</dbReference>
<dbReference type="STRING" id="653930.SAMN05216589_1911"/>
<evidence type="ECO:0000256" key="2">
    <source>
        <dbReference type="PROSITE-ProRule" id="PRU00626"/>
    </source>
</evidence>
<dbReference type="PROSITE" id="PS51295">
    <property type="entry name" value="CRM"/>
    <property type="match status" value="1"/>
</dbReference>
<dbReference type="InterPro" id="IPR017924">
    <property type="entry name" value="RNA-binding_YhbY"/>
</dbReference>
<keyword evidence="1 2" id="KW-0694">RNA-binding</keyword>
<dbReference type="GO" id="GO:0003723">
    <property type="term" value="F:RNA binding"/>
    <property type="evidence" value="ECO:0007669"/>
    <property type="project" value="UniProtKB-UniRule"/>
</dbReference>
<evidence type="ECO:0000313" key="5">
    <source>
        <dbReference type="EMBL" id="SFM00961.1"/>
    </source>
</evidence>
<proteinExistence type="predicted"/>
<organism evidence="5 6">
    <name type="scientific">Halopseudomonas bauzanensis</name>
    <dbReference type="NCBI Taxonomy" id="653930"/>
    <lineage>
        <taxon>Bacteria</taxon>
        <taxon>Pseudomonadati</taxon>
        <taxon>Pseudomonadota</taxon>
        <taxon>Gammaproteobacteria</taxon>
        <taxon>Pseudomonadales</taxon>
        <taxon>Pseudomonadaceae</taxon>
        <taxon>Halopseudomonas</taxon>
    </lineage>
</organism>
<dbReference type="InterPro" id="IPR035920">
    <property type="entry name" value="YhbY-like_sf"/>
</dbReference>
<dbReference type="EMBL" id="FOGN01000003">
    <property type="protein sequence ID" value="SER98953.1"/>
    <property type="molecule type" value="Genomic_DNA"/>
</dbReference>
<name>A0A1I4MCG1_9GAMM</name>
<sequence length="130" mass="14629">MQRIAPPVILVSFLDIHRIQELTRIIMALSSEQKKAYKRIGHHLKPVVIVSEQGASEGVLAELDRALNDHELIKIRITVGDRDTKQALIDELCQASGAELVQVIGKMVILLRRNKKANPNLSNLARFKDF</sequence>
<dbReference type="Gene3D" id="3.30.110.60">
    <property type="entry name" value="YhbY-like"/>
    <property type="match status" value="1"/>
</dbReference>
<evidence type="ECO:0000313" key="4">
    <source>
        <dbReference type="EMBL" id="SER98953.1"/>
    </source>
</evidence>
<evidence type="ECO:0000256" key="1">
    <source>
        <dbReference type="ARBA" id="ARBA00022884"/>
    </source>
</evidence>
<dbReference type="PANTHER" id="PTHR40065:SF3">
    <property type="entry name" value="RNA-BINDING PROTEIN YHBY"/>
    <property type="match status" value="1"/>
</dbReference>
<reference evidence="6 7" key="1">
    <citation type="submission" date="2016-10" db="EMBL/GenBank/DDBJ databases">
        <authorList>
            <person name="de Groot N.N."/>
        </authorList>
    </citation>
    <scope>NUCLEOTIDE SEQUENCE [LARGE SCALE GENOMIC DNA]</scope>
    <source>
        <strain evidence="5 6">CGMCC 1.9095</strain>
        <strain evidence="4 7">DSM 22558</strain>
    </source>
</reference>
<dbReference type="InterPro" id="IPR051925">
    <property type="entry name" value="RNA-binding_domain"/>
</dbReference>
<gene>
    <name evidence="5" type="ORF">SAMN04487855_1909</name>
    <name evidence="4" type="ORF">SAMN05216589_1911</name>
</gene>
<dbReference type="PANTHER" id="PTHR40065">
    <property type="entry name" value="RNA-BINDING PROTEIN YHBY"/>
    <property type="match status" value="1"/>
</dbReference>
<evidence type="ECO:0000313" key="6">
    <source>
        <dbReference type="Proteomes" id="UP000186599"/>
    </source>
</evidence>